<dbReference type="InterPro" id="IPR047817">
    <property type="entry name" value="ABC2_TM_bact-type"/>
</dbReference>
<dbReference type="PANTHER" id="PTHR43229">
    <property type="entry name" value="NODULATION PROTEIN J"/>
    <property type="match status" value="1"/>
</dbReference>
<sequence length="286" mass="30575">MTEILPYGRTRGAVVDSLAAAERILTKLRHDPAGLVVTLSAPLVLVVAFGYIIGSAIQVPGGGYREYLIPGLFVLIAVSIIPPLVTMSRDAQLGVVDRYRSMPISRTAVPFGQALATSVYGLVNFVLMGLCGLLVGWRFDRGVWRLAAALGLLLLVQFAMTWVGLYLGLVLRSQEAAGQLSLVVLPIAMVSNLMVPTGGMPTWLRTIAEWNPVSALGQAVRELCGNPTAPDAGAWPLAHPITATLLYAAVILAIFVPATTRRFARRPARNWPKTTKPARAPMGEAA</sequence>
<dbReference type="PIRSF" id="PIRSF006648">
    <property type="entry name" value="DrrB"/>
    <property type="match status" value="1"/>
</dbReference>
<feature type="transmembrane region" description="Helical" evidence="6">
    <location>
        <begin position="67"/>
        <end position="87"/>
    </location>
</feature>
<keyword evidence="3 6" id="KW-1133">Transmembrane helix</keyword>
<dbReference type="PANTHER" id="PTHR43229:SF2">
    <property type="entry name" value="NODULATION PROTEIN J"/>
    <property type="match status" value="1"/>
</dbReference>
<dbReference type="STRING" id="134849.SAMN05443668_101898"/>
<keyword evidence="5" id="KW-0046">Antibiotic resistance</keyword>
<evidence type="ECO:0000313" key="8">
    <source>
        <dbReference type="EMBL" id="SHM56161.1"/>
    </source>
</evidence>
<accession>A0A1M7JTB2</accession>
<dbReference type="InterPro" id="IPR000412">
    <property type="entry name" value="ABC_2_transport"/>
</dbReference>
<dbReference type="AlphaFoldDB" id="A0A1M7JTB2"/>
<feature type="transmembrane region" description="Helical" evidence="6">
    <location>
        <begin position="33"/>
        <end position="55"/>
    </location>
</feature>
<keyword evidence="9" id="KW-1185">Reference proteome</keyword>
<dbReference type="OrthoDB" id="3370990at2"/>
<dbReference type="EMBL" id="FRCS01000001">
    <property type="protein sequence ID" value="SHM56161.1"/>
    <property type="molecule type" value="Genomic_DNA"/>
</dbReference>
<keyword evidence="6" id="KW-0813">Transport</keyword>
<reference evidence="8 9" key="1">
    <citation type="submission" date="2016-11" db="EMBL/GenBank/DDBJ databases">
        <authorList>
            <person name="Jaros S."/>
            <person name="Januszkiewicz K."/>
            <person name="Wedrychowicz H."/>
        </authorList>
    </citation>
    <scope>NUCLEOTIDE SEQUENCE [LARGE SCALE GENOMIC DNA]</scope>
    <source>
        <strain evidence="8 9">DSM 46144</strain>
    </source>
</reference>
<keyword evidence="4 6" id="KW-0472">Membrane</keyword>
<keyword evidence="6" id="KW-1003">Cell membrane</keyword>
<evidence type="ECO:0000256" key="4">
    <source>
        <dbReference type="ARBA" id="ARBA00023136"/>
    </source>
</evidence>
<evidence type="ECO:0000256" key="5">
    <source>
        <dbReference type="ARBA" id="ARBA00023251"/>
    </source>
</evidence>
<keyword evidence="2 6" id="KW-0812">Transmembrane</keyword>
<dbReference type="InterPro" id="IPR051784">
    <property type="entry name" value="Nod_factor_ABC_transporter"/>
</dbReference>
<evidence type="ECO:0000256" key="1">
    <source>
        <dbReference type="ARBA" id="ARBA00004141"/>
    </source>
</evidence>
<dbReference type="RefSeq" id="WP_073251620.1">
    <property type="nucleotide sequence ID" value="NZ_FRCS01000001.1"/>
</dbReference>
<dbReference type="GO" id="GO:0140359">
    <property type="term" value="F:ABC-type transporter activity"/>
    <property type="evidence" value="ECO:0007669"/>
    <property type="project" value="InterPro"/>
</dbReference>
<comment type="subcellular location">
    <subcellularLocation>
        <location evidence="6">Cell membrane</location>
        <topology evidence="6">Multi-pass membrane protein</topology>
    </subcellularLocation>
    <subcellularLocation>
        <location evidence="1">Membrane</location>
        <topology evidence="1">Multi-pass membrane protein</topology>
    </subcellularLocation>
</comment>
<feature type="transmembrane region" description="Helical" evidence="6">
    <location>
        <begin position="237"/>
        <end position="256"/>
    </location>
</feature>
<dbReference type="GO" id="GO:0043190">
    <property type="term" value="C:ATP-binding cassette (ABC) transporter complex"/>
    <property type="evidence" value="ECO:0007669"/>
    <property type="project" value="InterPro"/>
</dbReference>
<evidence type="ECO:0000256" key="3">
    <source>
        <dbReference type="ARBA" id="ARBA00022989"/>
    </source>
</evidence>
<dbReference type="InterPro" id="IPR013525">
    <property type="entry name" value="ABC2_TM"/>
</dbReference>
<feature type="transmembrane region" description="Helical" evidence="6">
    <location>
        <begin position="143"/>
        <end position="169"/>
    </location>
</feature>
<proteinExistence type="inferred from homology"/>
<evidence type="ECO:0000313" key="9">
    <source>
        <dbReference type="Proteomes" id="UP000184440"/>
    </source>
</evidence>
<protein>
    <recommendedName>
        <fullName evidence="6">Transport permease protein</fullName>
    </recommendedName>
</protein>
<feature type="transmembrane region" description="Helical" evidence="6">
    <location>
        <begin position="108"/>
        <end position="137"/>
    </location>
</feature>
<name>A0A1M7JTB2_9ACTN</name>
<comment type="similarity">
    <text evidence="6">Belongs to the ABC-2 integral membrane protein family.</text>
</comment>
<dbReference type="Pfam" id="PF01061">
    <property type="entry name" value="ABC2_membrane"/>
    <property type="match status" value="1"/>
</dbReference>
<evidence type="ECO:0000256" key="2">
    <source>
        <dbReference type="ARBA" id="ARBA00022692"/>
    </source>
</evidence>
<dbReference type="GO" id="GO:0046677">
    <property type="term" value="P:response to antibiotic"/>
    <property type="evidence" value="ECO:0007669"/>
    <property type="project" value="UniProtKB-KW"/>
</dbReference>
<feature type="domain" description="ABC transmembrane type-2" evidence="7">
    <location>
        <begin position="33"/>
        <end position="266"/>
    </location>
</feature>
<organism evidence="8 9">
    <name type="scientific">Cryptosporangium aurantiacum</name>
    <dbReference type="NCBI Taxonomy" id="134849"/>
    <lineage>
        <taxon>Bacteria</taxon>
        <taxon>Bacillati</taxon>
        <taxon>Actinomycetota</taxon>
        <taxon>Actinomycetes</taxon>
        <taxon>Cryptosporangiales</taxon>
        <taxon>Cryptosporangiaceae</taxon>
        <taxon>Cryptosporangium</taxon>
    </lineage>
</organism>
<feature type="transmembrane region" description="Helical" evidence="6">
    <location>
        <begin position="176"/>
        <end position="195"/>
    </location>
</feature>
<dbReference type="PROSITE" id="PS51012">
    <property type="entry name" value="ABC_TM2"/>
    <property type="match status" value="1"/>
</dbReference>
<evidence type="ECO:0000256" key="6">
    <source>
        <dbReference type="RuleBase" id="RU361157"/>
    </source>
</evidence>
<dbReference type="Proteomes" id="UP000184440">
    <property type="component" value="Unassembled WGS sequence"/>
</dbReference>
<evidence type="ECO:0000259" key="7">
    <source>
        <dbReference type="PROSITE" id="PS51012"/>
    </source>
</evidence>
<gene>
    <name evidence="8" type="ORF">SAMN05443668_101898</name>
</gene>